<name>A0A0C3BUA4_HEBCY</name>
<dbReference type="Proteomes" id="UP000053424">
    <property type="component" value="Unassembled WGS sequence"/>
</dbReference>
<evidence type="ECO:0000313" key="1">
    <source>
        <dbReference type="EMBL" id="KIM34966.1"/>
    </source>
</evidence>
<keyword evidence="2" id="KW-1185">Reference proteome</keyword>
<dbReference type="EMBL" id="KN831838">
    <property type="protein sequence ID" value="KIM34966.1"/>
    <property type="molecule type" value="Genomic_DNA"/>
</dbReference>
<evidence type="ECO:0000313" key="2">
    <source>
        <dbReference type="Proteomes" id="UP000053424"/>
    </source>
</evidence>
<sequence>MADFNFFGCRVDETPITIYSIDRDWATWVGLNFDVDRIPTEINLYKDHPDRDWDNEKTTASGRYEDVEWAREPDWFRIDTWWRGWILIGGGTDFAPWYLDLDALSPYIMVSNRFALAEASRLEMRKDIRELQTGIDAILGLYSLPSNISGPPAYDDSVLDGTFPTLRDLRIETANAKHATLDRAGWICWWVQATPDGYFASPEIVQDLLHFGLSDAYIHRGYIIDLCQGWQAINLPFWLYYGVPVYYTWGFDEKNDPRFSRLDPRLLILVDEDHSLVPEPSGLTLEADLLQSAASSWNYDDYL</sequence>
<gene>
    <name evidence="1" type="ORF">M413DRAFT_51976</name>
</gene>
<reference evidence="2" key="2">
    <citation type="submission" date="2015-01" db="EMBL/GenBank/DDBJ databases">
        <title>Evolutionary Origins and Diversification of the Mycorrhizal Mutualists.</title>
        <authorList>
            <consortium name="DOE Joint Genome Institute"/>
            <consortium name="Mycorrhizal Genomics Consortium"/>
            <person name="Kohler A."/>
            <person name="Kuo A."/>
            <person name="Nagy L.G."/>
            <person name="Floudas D."/>
            <person name="Copeland A."/>
            <person name="Barry K.W."/>
            <person name="Cichocki N."/>
            <person name="Veneault-Fourrey C."/>
            <person name="LaButti K."/>
            <person name="Lindquist E.A."/>
            <person name="Lipzen A."/>
            <person name="Lundell T."/>
            <person name="Morin E."/>
            <person name="Murat C."/>
            <person name="Riley R."/>
            <person name="Ohm R."/>
            <person name="Sun H."/>
            <person name="Tunlid A."/>
            <person name="Henrissat B."/>
            <person name="Grigoriev I.V."/>
            <person name="Hibbett D.S."/>
            <person name="Martin F."/>
        </authorList>
    </citation>
    <scope>NUCLEOTIDE SEQUENCE [LARGE SCALE GENOMIC DNA]</scope>
    <source>
        <strain evidence="2">h7</strain>
    </source>
</reference>
<dbReference type="OrthoDB" id="3046610at2759"/>
<protein>
    <submittedName>
        <fullName evidence="1">Uncharacterized protein</fullName>
    </submittedName>
</protein>
<reference evidence="1 2" key="1">
    <citation type="submission" date="2014-04" db="EMBL/GenBank/DDBJ databases">
        <authorList>
            <consortium name="DOE Joint Genome Institute"/>
            <person name="Kuo A."/>
            <person name="Gay G."/>
            <person name="Dore J."/>
            <person name="Kohler A."/>
            <person name="Nagy L.G."/>
            <person name="Floudas D."/>
            <person name="Copeland A."/>
            <person name="Barry K.W."/>
            <person name="Cichocki N."/>
            <person name="Veneault-Fourrey C."/>
            <person name="LaButti K."/>
            <person name="Lindquist E.A."/>
            <person name="Lipzen A."/>
            <person name="Lundell T."/>
            <person name="Morin E."/>
            <person name="Murat C."/>
            <person name="Sun H."/>
            <person name="Tunlid A."/>
            <person name="Henrissat B."/>
            <person name="Grigoriev I.V."/>
            <person name="Hibbett D.S."/>
            <person name="Martin F."/>
            <person name="Nordberg H.P."/>
            <person name="Cantor M.N."/>
            <person name="Hua S.X."/>
        </authorList>
    </citation>
    <scope>NUCLEOTIDE SEQUENCE [LARGE SCALE GENOMIC DNA]</scope>
    <source>
        <strain evidence="2">h7</strain>
    </source>
</reference>
<dbReference type="HOGENOM" id="CLU_919949_0_0_1"/>
<feature type="non-terminal residue" evidence="1">
    <location>
        <position position="303"/>
    </location>
</feature>
<dbReference type="AlphaFoldDB" id="A0A0C3BUA4"/>
<organism evidence="1 2">
    <name type="scientific">Hebeloma cylindrosporum</name>
    <dbReference type="NCBI Taxonomy" id="76867"/>
    <lineage>
        <taxon>Eukaryota</taxon>
        <taxon>Fungi</taxon>
        <taxon>Dikarya</taxon>
        <taxon>Basidiomycota</taxon>
        <taxon>Agaricomycotina</taxon>
        <taxon>Agaricomycetes</taxon>
        <taxon>Agaricomycetidae</taxon>
        <taxon>Agaricales</taxon>
        <taxon>Agaricineae</taxon>
        <taxon>Hymenogastraceae</taxon>
        <taxon>Hebeloma</taxon>
    </lineage>
</organism>
<proteinExistence type="predicted"/>
<accession>A0A0C3BUA4</accession>